<feature type="region of interest" description="Disordered" evidence="1">
    <location>
        <begin position="680"/>
        <end position="708"/>
    </location>
</feature>
<dbReference type="AlphaFoldDB" id="A0A7W9EPN3"/>
<comment type="caution">
    <text evidence="4">The sequence shown here is derived from an EMBL/GenBank/DDBJ whole genome shotgun (WGS) entry which is preliminary data.</text>
</comment>
<protein>
    <recommendedName>
        <fullName evidence="3">GH141-like insertion domain-containing protein</fullName>
    </recommendedName>
</protein>
<proteinExistence type="predicted"/>
<dbReference type="RefSeq" id="WP_184096049.1">
    <property type="nucleotide sequence ID" value="NZ_JACIJH010000002.1"/>
</dbReference>
<evidence type="ECO:0000256" key="1">
    <source>
        <dbReference type="SAM" id="MobiDB-lite"/>
    </source>
</evidence>
<dbReference type="Gene3D" id="2.160.20.10">
    <property type="entry name" value="Single-stranded right-handed beta-helix, Pectin lyase-like"/>
    <property type="match status" value="2"/>
</dbReference>
<evidence type="ECO:0000259" key="3">
    <source>
        <dbReference type="Pfam" id="PF21231"/>
    </source>
</evidence>
<sequence>MTMWRAMAAVAVVVLPTAALAQTVWDKPNSIFHVSPDGDDKAAGSAAAPFRSLERAQAAVRTANAHQDVTVIVHGGVWTRTEPLVFTAKDGGQNGFAVRWRGADDARPLITGGMAVADWQLQDKARGIYTADVPRGTSARQLWVDGKLARRARTEIDRGDARFDARGISFVGAGADVVAQAAGQRHVDVEATGFFTHRFSPVERIAGARLDMRQPAWNNNIWGYDTIPDPFHPEEARLYVSNALAFLDEAGEWYLDPEAGKLYYKPAAGVDMAKADVRLPRLPVLVSVAGTAQHPIRDLTLSGFRFSHTSWTGPSEHGYANQQSGTFITGQSKAFPADPLGTCQQGCPEFENERNVWRQMPAAVQVSAAQHVTISENVFAHLGQYALGVGMDANANVSGVGLATVDVTIRDNLFADLSGGAIVAGGVRPDAHHPSDPALTNRQLMIRGNLIQGVGRDYTDNAAVLATYWDGSVIIHNDISDAPYDGIDIGFGWGYVDQGGNPNYRARQRGYDSGVNPVWDTPTIRRDAIVAFNRLYKVKRVADDGGAIYNLSACQDCVIAENHIFDIGPRVALYLDEGSRGFTVRDNVVEGAVRQWLNVNTASAFQPGRTNSMNNVARGNWHEAINVGGIWNAYMNNRIEDDHVVLFGSWPGGALHVMGHAGLEAESKVPSYLDYEPRPKVGLPAPLPGGRGTYGRNNPKTAPKPAGE</sequence>
<dbReference type="PANTHER" id="PTHR36453:SF1">
    <property type="entry name" value="RIGHT HANDED BETA HELIX DOMAIN-CONTAINING PROTEIN"/>
    <property type="match status" value="1"/>
</dbReference>
<keyword evidence="2" id="KW-0732">Signal</keyword>
<dbReference type="SMART" id="SM00710">
    <property type="entry name" value="PbH1"/>
    <property type="match status" value="6"/>
</dbReference>
<feature type="domain" description="GH141-like insertion" evidence="3">
    <location>
        <begin position="234"/>
        <end position="266"/>
    </location>
</feature>
<dbReference type="InterPro" id="IPR011050">
    <property type="entry name" value="Pectin_lyase_fold/virulence"/>
</dbReference>
<dbReference type="InterPro" id="IPR012334">
    <property type="entry name" value="Pectin_lyas_fold"/>
</dbReference>
<dbReference type="Pfam" id="PF21231">
    <property type="entry name" value="GH141_M"/>
    <property type="match status" value="1"/>
</dbReference>
<reference evidence="4 5" key="1">
    <citation type="submission" date="2020-08" db="EMBL/GenBank/DDBJ databases">
        <title>Genomic Encyclopedia of Type Strains, Phase IV (KMG-IV): sequencing the most valuable type-strain genomes for metagenomic binning, comparative biology and taxonomic classification.</title>
        <authorList>
            <person name="Goeker M."/>
        </authorList>
    </citation>
    <scope>NUCLEOTIDE SEQUENCE [LARGE SCALE GENOMIC DNA]</scope>
    <source>
        <strain evidence="4 5">DSM 27163</strain>
    </source>
</reference>
<accession>A0A7W9EPN3</accession>
<keyword evidence="5" id="KW-1185">Reference proteome</keyword>
<dbReference type="InterPro" id="IPR048482">
    <property type="entry name" value="GH141_ins"/>
</dbReference>
<dbReference type="InterPro" id="IPR006626">
    <property type="entry name" value="PbH1"/>
</dbReference>
<organism evidence="4 5">
    <name type="scientific">Sphingopyxis panaciterrulae</name>
    <dbReference type="NCBI Taxonomy" id="462372"/>
    <lineage>
        <taxon>Bacteria</taxon>
        <taxon>Pseudomonadati</taxon>
        <taxon>Pseudomonadota</taxon>
        <taxon>Alphaproteobacteria</taxon>
        <taxon>Sphingomonadales</taxon>
        <taxon>Sphingomonadaceae</taxon>
        <taxon>Sphingopyxis</taxon>
    </lineage>
</organism>
<feature type="chain" id="PRO_5031361748" description="GH141-like insertion domain-containing protein" evidence="2">
    <location>
        <begin position="22"/>
        <end position="708"/>
    </location>
</feature>
<dbReference type="PANTHER" id="PTHR36453">
    <property type="entry name" value="SECRETED PROTEIN-RELATED"/>
    <property type="match status" value="1"/>
</dbReference>
<name>A0A7W9EPN3_9SPHN</name>
<gene>
    <name evidence="4" type="ORF">FHR21_001065</name>
</gene>
<evidence type="ECO:0000313" key="4">
    <source>
        <dbReference type="EMBL" id="MBB5705732.1"/>
    </source>
</evidence>
<dbReference type="SUPFAM" id="SSF51126">
    <property type="entry name" value="Pectin lyase-like"/>
    <property type="match status" value="1"/>
</dbReference>
<feature type="signal peptide" evidence="2">
    <location>
        <begin position="1"/>
        <end position="21"/>
    </location>
</feature>
<dbReference type="EMBL" id="JACIJH010000002">
    <property type="protein sequence ID" value="MBB5705732.1"/>
    <property type="molecule type" value="Genomic_DNA"/>
</dbReference>
<evidence type="ECO:0000256" key="2">
    <source>
        <dbReference type="SAM" id="SignalP"/>
    </source>
</evidence>
<dbReference type="Proteomes" id="UP000537161">
    <property type="component" value="Unassembled WGS sequence"/>
</dbReference>
<evidence type="ECO:0000313" key="5">
    <source>
        <dbReference type="Proteomes" id="UP000537161"/>
    </source>
</evidence>